<dbReference type="Proteomes" id="UP000030103">
    <property type="component" value="Unassembled WGS sequence"/>
</dbReference>
<gene>
    <name evidence="3" type="ORF">HQ47_00580</name>
    <name evidence="4" type="ORF">NCTC11632_01604</name>
</gene>
<reference evidence="3 5" key="1">
    <citation type="submission" date="2014-09" db="EMBL/GenBank/DDBJ databases">
        <title>Draft Genome Sequence of Porphyromonas macacae COT-192_OH2859.</title>
        <authorList>
            <person name="Wallis C."/>
            <person name="Deusch O."/>
            <person name="O'Flynn C."/>
            <person name="Davis I."/>
            <person name="Horsfall A."/>
            <person name="Kirkwood N."/>
            <person name="Harris S."/>
            <person name="Eisen J.A."/>
            <person name="Coil D.A."/>
            <person name="Darling A.E."/>
            <person name="Jospin G."/>
            <person name="Alexiev A."/>
        </authorList>
    </citation>
    <scope>NUCLEOTIDE SEQUENCE [LARGE SCALE GENOMIC DNA]</scope>
    <source>
        <strain evidence="5">COT-192 OH2859</strain>
        <strain evidence="3">COT-192_OH2859</strain>
    </source>
</reference>
<evidence type="ECO:0000259" key="2">
    <source>
        <dbReference type="Pfam" id="PF13568"/>
    </source>
</evidence>
<feature type="signal peptide" evidence="1">
    <location>
        <begin position="1"/>
        <end position="20"/>
    </location>
</feature>
<evidence type="ECO:0000313" key="4">
    <source>
        <dbReference type="EMBL" id="SUB89494.1"/>
    </source>
</evidence>
<accession>A0A0A2EBQ1</accession>
<keyword evidence="1" id="KW-0732">Signal</keyword>
<dbReference type="EMBL" id="UGTF01000002">
    <property type="protein sequence ID" value="SUB89494.1"/>
    <property type="molecule type" value="Genomic_DNA"/>
</dbReference>
<dbReference type="STRING" id="28115.HQ47_00580"/>
<organism evidence="3 5">
    <name type="scientific">Porphyromonas macacae</name>
    <dbReference type="NCBI Taxonomy" id="28115"/>
    <lineage>
        <taxon>Bacteria</taxon>
        <taxon>Pseudomonadati</taxon>
        <taxon>Bacteroidota</taxon>
        <taxon>Bacteroidia</taxon>
        <taxon>Bacteroidales</taxon>
        <taxon>Porphyromonadaceae</taxon>
        <taxon>Porphyromonas</taxon>
    </lineage>
</organism>
<dbReference type="InterPro" id="IPR011250">
    <property type="entry name" value="OMP/PagP_B-barrel"/>
</dbReference>
<sequence length="221" mass="26092">MRKYVWFSVMFFLALPLVRAQRPVQYDYKLWIGIGGGVNAETVSFKPKVQQETYIAPMGSFLLRWDVERHCSLQVEANYSIQGWREQFDKPGKKYARELRYVEFPLLTHLYIEKKKARFFLNLGPKIGYLLSEKEKEKEGEFNDFELRRHELTVENKLEWGLVGGVGINYAVNRRLGVELEGRFSYNFNDLYSTRRADLFGQASEMFGTVRINLLFLLYKQ</sequence>
<dbReference type="InterPro" id="IPR025665">
    <property type="entry name" value="Beta-barrel_OMP_2"/>
</dbReference>
<dbReference type="eggNOG" id="ENOG502ZYU7">
    <property type="taxonomic scope" value="Bacteria"/>
</dbReference>
<dbReference type="AlphaFoldDB" id="A0A0A2EBQ1"/>
<keyword evidence="5" id="KW-1185">Reference proteome</keyword>
<dbReference type="Pfam" id="PF13568">
    <property type="entry name" value="OMP_b-brl_2"/>
    <property type="match status" value="1"/>
</dbReference>
<feature type="chain" id="PRO_5033216409" description="Outer membrane protein beta-barrel domain-containing protein" evidence="1">
    <location>
        <begin position="21"/>
        <end position="221"/>
    </location>
</feature>
<evidence type="ECO:0000313" key="3">
    <source>
        <dbReference type="EMBL" id="KGN76321.1"/>
    </source>
</evidence>
<evidence type="ECO:0000313" key="5">
    <source>
        <dbReference type="Proteomes" id="UP000030103"/>
    </source>
</evidence>
<evidence type="ECO:0000256" key="1">
    <source>
        <dbReference type="SAM" id="SignalP"/>
    </source>
</evidence>
<dbReference type="OrthoDB" id="977141at2"/>
<protein>
    <recommendedName>
        <fullName evidence="2">Outer membrane protein beta-barrel domain-containing protein</fullName>
    </recommendedName>
</protein>
<name>A0A0A2EBQ1_9PORP</name>
<reference evidence="4 6" key="2">
    <citation type="submission" date="2018-06" db="EMBL/GenBank/DDBJ databases">
        <authorList>
            <consortium name="Pathogen Informatics"/>
            <person name="Doyle S."/>
        </authorList>
    </citation>
    <scope>NUCLEOTIDE SEQUENCE [LARGE SCALE GENOMIC DNA]</scope>
    <source>
        <strain evidence="4 6">NCTC11632</strain>
    </source>
</reference>
<proteinExistence type="predicted"/>
<dbReference type="Proteomes" id="UP000254156">
    <property type="component" value="Unassembled WGS sequence"/>
</dbReference>
<feature type="domain" description="Outer membrane protein beta-barrel" evidence="2">
    <location>
        <begin position="30"/>
        <end position="192"/>
    </location>
</feature>
<evidence type="ECO:0000313" key="6">
    <source>
        <dbReference type="Proteomes" id="UP000254156"/>
    </source>
</evidence>
<dbReference type="SUPFAM" id="SSF56925">
    <property type="entry name" value="OMPA-like"/>
    <property type="match status" value="1"/>
</dbReference>
<dbReference type="EMBL" id="JRFA01000002">
    <property type="protein sequence ID" value="KGN76321.1"/>
    <property type="molecule type" value="Genomic_DNA"/>
</dbReference>
<dbReference type="Gene3D" id="2.40.160.20">
    <property type="match status" value="1"/>
</dbReference>
<dbReference type="RefSeq" id="WP_036872561.1">
    <property type="nucleotide sequence ID" value="NZ_JASBZX010000011.1"/>
</dbReference>